<dbReference type="Gene3D" id="3.40.50.410">
    <property type="entry name" value="von Willebrand factor, type A domain"/>
    <property type="match status" value="1"/>
</dbReference>
<protein>
    <recommendedName>
        <fullName evidence="1">VWFA domain-containing protein</fullName>
    </recommendedName>
</protein>
<evidence type="ECO:0000313" key="2">
    <source>
        <dbReference type="EMBL" id="CAG2241370.1"/>
    </source>
</evidence>
<dbReference type="SUPFAM" id="SSF53300">
    <property type="entry name" value="vWA-like"/>
    <property type="match status" value="1"/>
</dbReference>
<keyword evidence="3" id="KW-1185">Reference proteome</keyword>
<dbReference type="Proteomes" id="UP000683360">
    <property type="component" value="Unassembled WGS sequence"/>
</dbReference>
<dbReference type="AlphaFoldDB" id="A0A8S3UCX1"/>
<name>A0A8S3UCX1_MYTED</name>
<evidence type="ECO:0000313" key="3">
    <source>
        <dbReference type="Proteomes" id="UP000683360"/>
    </source>
</evidence>
<dbReference type="PROSITE" id="PS50234">
    <property type="entry name" value="VWFA"/>
    <property type="match status" value="1"/>
</dbReference>
<reference evidence="2" key="1">
    <citation type="submission" date="2021-03" db="EMBL/GenBank/DDBJ databases">
        <authorList>
            <person name="Bekaert M."/>
        </authorList>
    </citation>
    <scope>NUCLEOTIDE SEQUENCE</scope>
</reference>
<dbReference type="InterPro" id="IPR002035">
    <property type="entry name" value="VWF_A"/>
</dbReference>
<feature type="domain" description="VWFA" evidence="1">
    <location>
        <begin position="15"/>
        <end position="186"/>
    </location>
</feature>
<sequence>MSYSAKYCSLVTESQVILLLYTNNNQAREDNNKRLTAIRRTVEQNKTYNPDANIGMFSYSDELEQVFTLSWSVDIGELISAALKVMIDIGKKNSNTSHALKHIRESNLFNSTRKLVVLFSNARWNNLDEIDLEIQLSKQQDIHTFGVAAGDDCNKDNLAGVLNDPSFMFYVDNDDLTSLKSLASVTKYNNCTDDIF</sequence>
<accession>A0A8S3UCX1</accession>
<dbReference type="Pfam" id="PF00092">
    <property type="entry name" value="VWA"/>
    <property type="match status" value="1"/>
</dbReference>
<proteinExistence type="predicted"/>
<comment type="caution">
    <text evidence="2">The sequence shown here is derived from an EMBL/GenBank/DDBJ whole genome shotgun (WGS) entry which is preliminary data.</text>
</comment>
<evidence type="ECO:0000259" key="1">
    <source>
        <dbReference type="PROSITE" id="PS50234"/>
    </source>
</evidence>
<gene>
    <name evidence="2" type="ORF">MEDL_53602</name>
</gene>
<dbReference type="EMBL" id="CAJPWZ010002584">
    <property type="protein sequence ID" value="CAG2241370.1"/>
    <property type="molecule type" value="Genomic_DNA"/>
</dbReference>
<dbReference type="InterPro" id="IPR036465">
    <property type="entry name" value="vWFA_dom_sf"/>
</dbReference>
<organism evidence="2 3">
    <name type="scientific">Mytilus edulis</name>
    <name type="common">Blue mussel</name>
    <dbReference type="NCBI Taxonomy" id="6550"/>
    <lineage>
        <taxon>Eukaryota</taxon>
        <taxon>Metazoa</taxon>
        <taxon>Spiralia</taxon>
        <taxon>Lophotrochozoa</taxon>
        <taxon>Mollusca</taxon>
        <taxon>Bivalvia</taxon>
        <taxon>Autobranchia</taxon>
        <taxon>Pteriomorphia</taxon>
        <taxon>Mytilida</taxon>
        <taxon>Mytiloidea</taxon>
        <taxon>Mytilidae</taxon>
        <taxon>Mytilinae</taxon>
        <taxon>Mytilus</taxon>
    </lineage>
</organism>